<evidence type="ECO:0000313" key="4">
    <source>
        <dbReference type="Proteomes" id="UP000660021"/>
    </source>
</evidence>
<organism evidence="3 4">
    <name type="scientific">Pseudoflavonifractor hominis</name>
    <dbReference type="NCBI Taxonomy" id="2763059"/>
    <lineage>
        <taxon>Bacteria</taxon>
        <taxon>Bacillati</taxon>
        <taxon>Bacillota</taxon>
        <taxon>Clostridia</taxon>
        <taxon>Eubacteriales</taxon>
        <taxon>Oscillospiraceae</taxon>
        <taxon>Pseudoflavonifractor</taxon>
    </lineage>
</organism>
<gene>
    <name evidence="3" type="ORF">H8S34_02450</name>
</gene>
<accession>A0ABR7HQH7</accession>
<name>A0ABR7HQH7_9FIRM</name>
<protein>
    <submittedName>
        <fullName evidence="3">Copper amine oxidase N-terminal domain-containing protein</fullName>
    </submittedName>
</protein>
<dbReference type="RefSeq" id="WP_180956905.1">
    <property type="nucleotide sequence ID" value="NZ_JACOPR010000001.1"/>
</dbReference>
<keyword evidence="1" id="KW-0732">Signal</keyword>
<dbReference type="InterPro" id="IPR036582">
    <property type="entry name" value="Mao_N_sf"/>
</dbReference>
<dbReference type="Proteomes" id="UP000660021">
    <property type="component" value="Unassembled WGS sequence"/>
</dbReference>
<sequence>MNRICKRLGAVGSAAALAATLAVPALAAENTAGIAVQLDGQNVAFTDAAPVAKSGRTFLPFRAVFEAMGVQVTSEGKEITAVRGDTTLHMTIGSSTATLTQGDKTSTISMDVAPYVDSATWRTYVPVRFAAEAFGCNVGWDQDDQTILIVDVDKLLGDATFTKMDQYISNLYEKQAEQNQATDGTFSMGLTMDSSLTGTEKDVEMKVDGTVTGVSSMTAAQLAMEMDLSDLATLIASDPAAMTAEQLAELKNSLAKTELELRMDLETGMYYIYAPILAQQNGGSGWYSMDLNNLFQMSGMDLSQLMGLYKDFSLEDTLRSTLASMPLSDRDTAYSMLTMSADSYVKLFSDGALKKDGDTYKATYTLNEGGVENITYTTVLTERDGEIVSMQVDMAVAASAEGVNLSTTAKIYADSTKSTIDMKMDLPGMMNLTLQMDLGYKPTDKEPETGLPAGVTATPLDMGMTVMP</sequence>
<reference evidence="3 4" key="1">
    <citation type="submission" date="2020-08" db="EMBL/GenBank/DDBJ databases">
        <title>Genome public.</title>
        <authorList>
            <person name="Liu C."/>
            <person name="Sun Q."/>
        </authorList>
    </citation>
    <scope>NUCLEOTIDE SEQUENCE [LARGE SCALE GENOMIC DNA]</scope>
    <source>
        <strain evidence="3 4">New-38</strain>
    </source>
</reference>
<evidence type="ECO:0000256" key="1">
    <source>
        <dbReference type="SAM" id="SignalP"/>
    </source>
</evidence>
<dbReference type="SUPFAM" id="SSF55383">
    <property type="entry name" value="Copper amine oxidase, domain N"/>
    <property type="match status" value="1"/>
</dbReference>
<feature type="domain" description="Copper amine oxidase-like N-terminal" evidence="2">
    <location>
        <begin position="38"/>
        <end position="149"/>
    </location>
</feature>
<keyword evidence="4" id="KW-1185">Reference proteome</keyword>
<feature type="chain" id="PRO_5045242821" evidence="1">
    <location>
        <begin position="28"/>
        <end position="468"/>
    </location>
</feature>
<dbReference type="InterPro" id="IPR012854">
    <property type="entry name" value="Cu_amine_oxidase-like_N"/>
</dbReference>
<dbReference type="Gene3D" id="3.30.457.10">
    <property type="entry name" value="Copper amine oxidase-like, N-terminal domain"/>
    <property type="match status" value="1"/>
</dbReference>
<dbReference type="EMBL" id="JACOPR010000001">
    <property type="protein sequence ID" value="MBC5729692.1"/>
    <property type="molecule type" value="Genomic_DNA"/>
</dbReference>
<comment type="caution">
    <text evidence="3">The sequence shown here is derived from an EMBL/GenBank/DDBJ whole genome shotgun (WGS) entry which is preliminary data.</text>
</comment>
<evidence type="ECO:0000313" key="3">
    <source>
        <dbReference type="EMBL" id="MBC5729692.1"/>
    </source>
</evidence>
<proteinExistence type="predicted"/>
<dbReference type="Pfam" id="PF07833">
    <property type="entry name" value="Cu_amine_oxidN1"/>
    <property type="match status" value="1"/>
</dbReference>
<evidence type="ECO:0000259" key="2">
    <source>
        <dbReference type="Pfam" id="PF07833"/>
    </source>
</evidence>
<feature type="signal peptide" evidence="1">
    <location>
        <begin position="1"/>
        <end position="27"/>
    </location>
</feature>